<dbReference type="Proteomes" id="UP001341840">
    <property type="component" value="Unassembled WGS sequence"/>
</dbReference>
<evidence type="ECO:0000256" key="1">
    <source>
        <dbReference type="SAM" id="MobiDB-lite"/>
    </source>
</evidence>
<evidence type="ECO:0000313" key="2">
    <source>
        <dbReference type="EMBL" id="MED6148137.1"/>
    </source>
</evidence>
<gene>
    <name evidence="2" type="ORF">PIB30_050328</name>
</gene>
<dbReference type="EMBL" id="JASCZI010090966">
    <property type="protein sequence ID" value="MED6148137.1"/>
    <property type="molecule type" value="Genomic_DNA"/>
</dbReference>
<comment type="caution">
    <text evidence="2">The sequence shown here is derived from an EMBL/GenBank/DDBJ whole genome shotgun (WGS) entry which is preliminary data.</text>
</comment>
<proteinExistence type="predicted"/>
<keyword evidence="3" id="KW-1185">Reference proteome</keyword>
<accession>A0ABU6TI03</accession>
<reference evidence="2 3" key="1">
    <citation type="journal article" date="2023" name="Plants (Basel)">
        <title>Bridging the Gap: Combining Genomics and Transcriptomics Approaches to Understand Stylosanthes scabra, an Orphan Legume from the Brazilian Caatinga.</title>
        <authorList>
            <person name="Ferreira-Neto J.R.C."/>
            <person name="da Silva M.D."/>
            <person name="Binneck E."/>
            <person name="de Melo N.F."/>
            <person name="da Silva R.H."/>
            <person name="de Melo A.L.T.M."/>
            <person name="Pandolfi V."/>
            <person name="Bustamante F.O."/>
            <person name="Brasileiro-Vidal A.C."/>
            <person name="Benko-Iseppon A.M."/>
        </authorList>
    </citation>
    <scope>NUCLEOTIDE SEQUENCE [LARGE SCALE GENOMIC DNA]</scope>
    <source>
        <tissue evidence="2">Leaves</tissue>
    </source>
</reference>
<feature type="region of interest" description="Disordered" evidence="1">
    <location>
        <begin position="74"/>
        <end position="96"/>
    </location>
</feature>
<protein>
    <submittedName>
        <fullName evidence="2">Uncharacterized protein</fullName>
    </submittedName>
</protein>
<evidence type="ECO:0000313" key="3">
    <source>
        <dbReference type="Proteomes" id="UP001341840"/>
    </source>
</evidence>
<feature type="region of interest" description="Disordered" evidence="1">
    <location>
        <begin position="1"/>
        <end position="28"/>
    </location>
</feature>
<name>A0ABU6TI03_9FABA</name>
<organism evidence="2 3">
    <name type="scientific">Stylosanthes scabra</name>
    <dbReference type="NCBI Taxonomy" id="79078"/>
    <lineage>
        <taxon>Eukaryota</taxon>
        <taxon>Viridiplantae</taxon>
        <taxon>Streptophyta</taxon>
        <taxon>Embryophyta</taxon>
        <taxon>Tracheophyta</taxon>
        <taxon>Spermatophyta</taxon>
        <taxon>Magnoliopsida</taxon>
        <taxon>eudicotyledons</taxon>
        <taxon>Gunneridae</taxon>
        <taxon>Pentapetalae</taxon>
        <taxon>rosids</taxon>
        <taxon>fabids</taxon>
        <taxon>Fabales</taxon>
        <taxon>Fabaceae</taxon>
        <taxon>Papilionoideae</taxon>
        <taxon>50 kb inversion clade</taxon>
        <taxon>dalbergioids sensu lato</taxon>
        <taxon>Dalbergieae</taxon>
        <taxon>Pterocarpus clade</taxon>
        <taxon>Stylosanthes</taxon>
    </lineage>
</organism>
<sequence>MPVGPDQPGTVSRSGLVHEEKSASTEPVRTVEPVKNCLVGPNRNQPVFRFCNLKIKIKNWNTLSLSMANAWSREDDGHGSGANSIGDGRKHSGGGESRCTIPSLSLCPPISSVMCVHGSHPPFLSGSGEKLHRRRQRATRRRCRGKGRVTRKHQCRNEGGGTGRCFLCQCRRGMGVVDAEAVPQGGAAALKEAGAPCI</sequence>